<comment type="function">
    <text evidence="6">Catalyzes two steps in the biosynthesis of the molybdenum cofactor. In the first step, molybdopterin is adenylated. Subsequently, molybdate is inserted into adenylated molybdopterin and AMP is released.</text>
</comment>
<dbReference type="GO" id="GO:0006777">
    <property type="term" value="P:Mo-molybdopterin cofactor biosynthetic process"/>
    <property type="evidence" value="ECO:0007669"/>
    <property type="project" value="UniProtKB-UniRule"/>
</dbReference>
<protein>
    <recommendedName>
        <fullName evidence="4">molybdopterin adenylyltransferase</fullName>
        <ecNumber evidence="4">2.7.7.75</ecNumber>
    </recommendedName>
</protein>
<comment type="pathway">
    <text evidence="1 6">Cofactor biosynthesis; molybdopterin biosynthesis.</text>
</comment>
<dbReference type="InterPro" id="IPR005111">
    <property type="entry name" value="MoeA_C_domain_IV"/>
</dbReference>
<dbReference type="EMBL" id="JANBQF010000028">
    <property type="protein sequence ID" value="KAJ2007387.1"/>
    <property type="molecule type" value="Genomic_DNA"/>
</dbReference>
<accession>A0A9W8BHN4</accession>
<dbReference type="InterPro" id="IPR036135">
    <property type="entry name" value="MoeA_linker/N_sf"/>
</dbReference>
<comment type="cofactor">
    <cofactor evidence="6">
        <name>Mg(2+)</name>
        <dbReference type="ChEBI" id="CHEBI:18420"/>
    </cofactor>
</comment>
<keyword evidence="9" id="KW-1185">Reference proteome</keyword>
<comment type="similarity">
    <text evidence="6">Belongs to the MoeA family.</text>
</comment>
<organism evidence="8 9">
    <name type="scientific">Coemansia thaxteri</name>
    <dbReference type="NCBI Taxonomy" id="2663907"/>
    <lineage>
        <taxon>Eukaryota</taxon>
        <taxon>Fungi</taxon>
        <taxon>Fungi incertae sedis</taxon>
        <taxon>Zoopagomycota</taxon>
        <taxon>Kickxellomycotina</taxon>
        <taxon>Kickxellomycetes</taxon>
        <taxon>Kickxellales</taxon>
        <taxon>Kickxellaceae</taxon>
        <taxon>Coemansia</taxon>
    </lineage>
</organism>
<name>A0A9W8BHN4_9FUNG</name>
<dbReference type="Pfam" id="PF00994">
    <property type="entry name" value="MoCF_biosynth"/>
    <property type="match status" value="2"/>
</dbReference>
<dbReference type="GO" id="GO:0046872">
    <property type="term" value="F:metal ion binding"/>
    <property type="evidence" value="ECO:0007669"/>
    <property type="project" value="UniProtKB-UniRule"/>
</dbReference>
<proteinExistence type="inferred from homology"/>
<feature type="domain" description="MoaB/Mog" evidence="7">
    <location>
        <begin position="421"/>
        <end position="576"/>
    </location>
</feature>
<dbReference type="NCBIfam" id="TIGR00177">
    <property type="entry name" value="molyb_syn"/>
    <property type="match status" value="1"/>
</dbReference>
<sequence>MAAIPVGILTVSDACSRGQADDKSGPALRQLLAGAGGRWAVVATRVVGDSQAAIAQAVGAWTQQAECRLVVVCGGTGVAAGDVTVAALEGLFAKRLPALATAMVVGSLRITPMAALSQVAAGVINQSIVVAVPGSPKGATENLQQILAVLPHAVDCAATGRSGTRHLHGEASSGIEIGSGDVGSGVVGSGVVLCGCNRPDDADADAPAPLSDPLGTAAARRARASPYPMVAADAALQLVLDHAAPLAPVTVALADLHAGLVVAKDVVAAEDVPAYPAAVMDGYAVLAGSGGADATYRVVGAAAAGDQGLADSQGQSVCVGAGQAVRVATGAAVPRGADAVVMVEDTRVAEEGADGEELAIRVAGAPVAGQHIRTVGHDLQRGAVVLRAGAIVTAAGGEAGAVAAAGAGAAGVCVHAMPCVGVLSTGDEVHDYGGPLPRGAVRDANRPALLAALAAMRCAAVDLGVARDDPDALTQALAQALRSCHVVITTGGASMGDRDWLKPVIEQRLRGRVVFGRVAMKPAKPTTFAVVPADLAADLAAADSAPARNCLLFALPGNPVSALVAFHVLVAPAIRKLAGHNVPRALRPSVAAVFIGPEWPLDAARPEFVRAALAWDHGLARWTARIADRHQQSSRIASMVGANALLALPRASAAAPTIRDGDQVTAIIISPPTI</sequence>
<dbReference type="PANTHER" id="PTHR10192">
    <property type="entry name" value="MOLYBDOPTERIN BIOSYNTHESIS PROTEIN"/>
    <property type="match status" value="1"/>
</dbReference>
<dbReference type="GO" id="GO:0005829">
    <property type="term" value="C:cytosol"/>
    <property type="evidence" value="ECO:0007669"/>
    <property type="project" value="TreeGrafter"/>
</dbReference>
<evidence type="ECO:0000259" key="7">
    <source>
        <dbReference type="SMART" id="SM00852"/>
    </source>
</evidence>
<dbReference type="Gene3D" id="3.40.980.10">
    <property type="entry name" value="MoaB/Mog-like domain"/>
    <property type="match status" value="2"/>
</dbReference>
<keyword evidence="6" id="KW-0500">Molybdenum</keyword>
<dbReference type="GO" id="GO:0061598">
    <property type="term" value="F:molybdopterin adenylyltransferase activity"/>
    <property type="evidence" value="ECO:0007669"/>
    <property type="project" value="UniProtKB-UniRule"/>
</dbReference>
<dbReference type="GO" id="GO:0005524">
    <property type="term" value="F:ATP binding"/>
    <property type="evidence" value="ECO:0007669"/>
    <property type="project" value="UniProtKB-UniRule"/>
</dbReference>
<comment type="catalytic activity">
    <reaction evidence="6">
        <text>molybdopterin + ATP + H(+) = adenylyl-molybdopterin + diphosphate</text>
        <dbReference type="Rhea" id="RHEA:31331"/>
        <dbReference type="ChEBI" id="CHEBI:15378"/>
        <dbReference type="ChEBI" id="CHEBI:30616"/>
        <dbReference type="ChEBI" id="CHEBI:33019"/>
        <dbReference type="ChEBI" id="CHEBI:58698"/>
        <dbReference type="ChEBI" id="CHEBI:62727"/>
    </reaction>
</comment>
<dbReference type="EC" id="2.7.7.75" evidence="4"/>
<feature type="domain" description="MoaB/Mog" evidence="7">
    <location>
        <begin position="7"/>
        <end position="153"/>
    </location>
</feature>
<keyword evidence="6" id="KW-0479">Metal-binding</keyword>
<reference evidence="8" key="1">
    <citation type="submission" date="2022-07" db="EMBL/GenBank/DDBJ databases">
        <title>Phylogenomic reconstructions and comparative analyses of Kickxellomycotina fungi.</title>
        <authorList>
            <person name="Reynolds N.K."/>
            <person name="Stajich J.E."/>
            <person name="Barry K."/>
            <person name="Grigoriev I.V."/>
            <person name="Crous P."/>
            <person name="Smith M.E."/>
        </authorList>
    </citation>
    <scope>NUCLEOTIDE SEQUENCE</scope>
    <source>
        <strain evidence="8">IMI 214461</strain>
    </source>
</reference>
<dbReference type="Gene3D" id="2.40.340.10">
    <property type="entry name" value="MoeA, C-terminal, domain IV"/>
    <property type="match status" value="1"/>
</dbReference>
<dbReference type="Gene3D" id="2.170.190.11">
    <property type="entry name" value="Molybdopterin biosynthesis moea protein, domain 3"/>
    <property type="match status" value="1"/>
</dbReference>
<dbReference type="AlphaFoldDB" id="A0A9W8BHN4"/>
<dbReference type="InterPro" id="IPR036425">
    <property type="entry name" value="MoaB/Mog-like_dom_sf"/>
</dbReference>
<dbReference type="InterPro" id="IPR001453">
    <property type="entry name" value="MoaB/Mog_dom"/>
</dbReference>
<dbReference type="Pfam" id="PF03454">
    <property type="entry name" value="MoeA_C"/>
    <property type="match status" value="1"/>
</dbReference>
<dbReference type="SUPFAM" id="SSF53218">
    <property type="entry name" value="Molybdenum cofactor biosynthesis proteins"/>
    <property type="match status" value="2"/>
</dbReference>
<dbReference type="SUPFAM" id="SSF63867">
    <property type="entry name" value="MoeA C-terminal domain-like"/>
    <property type="match status" value="1"/>
</dbReference>
<dbReference type="OrthoDB" id="4349954at2759"/>
<dbReference type="FunFam" id="3.40.980.10:FF:000001">
    <property type="entry name" value="Molybdopterin molybdenumtransferase"/>
    <property type="match status" value="1"/>
</dbReference>
<evidence type="ECO:0000256" key="2">
    <source>
        <dbReference type="ARBA" id="ARBA00007589"/>
    </source>
</evidence>
<evidence type="ECO:0000256" key="4">
    <source>
        <dbReference type="ARBA" id="ARBA00012509"/>
    </source>
</evidence>
<gene>
    <name evidence="8" type="ORF">H4R26_000810</name>
</gene>
<dbReference type="InterPro" id="IPR038987">
    <property type="entry name" value="MoeA-like"/>
</dbReference>
<dbReference type="GO" id="GO:0061599">
    <property type="term" value="F:molybdopterin molybdotransferase activity"/>
    <property type="evidence" value="ECO:0007669"/>
    <property type="project" value="UniProtKB-UniRule"/>
</dbReference>
<dbReference type="InterPro" id="IPR005110">
    <property type="entry name" value="MoeA_linker/N"/>
</dbReference>
<keyword evidence="6" id="KW-0808">Transferase</keyword>
<dbReference type="CDD" id="cd00886">
    <property type="entry name" value="MogA_MoaB"/>
    <property type="match status" value="1"/>
</dbReference>
<evidence type="ECO:0000313" key="8">
    <source>
        <dbReference type="EMBL" id="KAJ2007387.1"/>
    </source>
</evidence>
<comment type="similarity">
    <text evidence="2">In the N-terminal section; belongs to the MoaB/Mog family.</text>
</comment>
<comment type="catalytic activity">
    <reaction evidence="6">
        <text>adenylyl-molybdopterin + molybdate = Mo-molybdopterin + AMP + H(+)</text>
        <dbReference type="Rhea" id="RHEA:35047"/>
        <dbReference type="ChEBI" id="CHEBI:15378"/>
        <dbReference type="ChEBI" id="CHEBI:36264"/>
        <dbReference type="ChEBI" id="CHEBI:62727"/>
        <dbReference type="ChEBI" id="CHEBI:71302"/>
        <dbReference type="ChEBI" id="CHEBI:456215"/>
    </reaction>
</comment>
<keyword evidence="5 6" id="KW-0501">Molybdenum cofactor biosynthesis</keyword>
<evidence type="ECO:0000256" key="6">
    <source>
        <dbReference type="RuleBase" id="RU365090"/>
    </source>
</evidence>
<dbReference type="CDD" id="cd00887">
    <property type="entry name" value="MoeA"/>
    <property type="match status" value="1"/>
</dbReference>
<dbReference type="PANTHER" id="PTHR10192:SF5">
    <property type="entry name" value="GEPHYRIN"/>
    <property type="match status" value="1"/>
</dbReference>
<keyword evidence="6" id="KW-0460">Magnesium</keyword>
<evidence type="ECO:0000256" key="5">
    <source>
        <dbReference type="ARBA" id="ARBA00023150"/>
    </source>
</evidence>
<dbReference type="Gene3D" id="3.90.105.10">
    <property type="entry name" value="Molybdopterin biosynthesis moea protein, domain 2"/>
    <property type="match status" value="1"/>
</dbReference>
<evidence type="ECO:0000256" key="3">
    <source>
        <dbReference type="ARBA" id="ARBA00008339"/>
    </source>
</evidence>
<dbReference type="SMART" id="SM00852">
    <property type="entry name" value="MoCF_biosynth"/>
    <property type="match status" value="2"/>
</dbReference>
<dbReference type="Pfam" id="PF03453">
    <property type="entry name" value="MoeA_N"/>
    <property type="match status" value="1"/>
</dbReference>
<dbReference type="Proteomes" id="UP001150907">
    <property type="component" value="Unassembled WGS sequence"/>
</dbReference>
<dbReference type="InterPro" id="IPR036688">
    <property type="entry name" value="MoeA_C_domain_IV_sf"/>
</dbReference>
<comment type="similarity">
    <text evidence="3">In the C-terminal section; belongs to the MoeA family.</text>
</comment>
<dbReference type="SUPFAM" id="SSF63882">
    <property type="entry name" value="MoeA N-terminal region -like"/>
    <property type="match status" value="1"/>
</dbReference>
<comment type="caution">
    <text evidence="8">The sequence shown here is derived from an EMBL/GenBank/DDBJ whole genome shotgun (WGS) entry which is preliminary data.</text>
</comment>
<evidence type="ECO:0000313" key="9">
    <source>
        <dbReference type="Proteomes" id="UP001150907"/>
    </source>
</evidence>
<evidence type="ECO:0000256" key="1">
    <source>
        <dbReference type="ARBA" id="ARBA00005046"/>
    </source>
</evidence>